<accession>A5ZN18</accession>
<sequence>MPLYCEETDRSEHRQKVRELSIRVPEQEEKRMR</sequence>
<feature type="compositionally biased region" description="Basic and acidic residues" evidence="1">
    <location>
        <begin position="7"/>
        <end position="33"/>
    </location>
</feature>
<evidence type="ECO:0000313" key="3">
    <source>
        <dbReference type="Proteomes" id="UP000006002"/>
    </source>
</evidence>
<reference evidence="2 3" key="2">
    <citation type="submission" date="2007-04" db="EMBL/GenBank/DDBJ databases">
        <title>Draft genome sequence of Ruminococcus obeum (ATCC 29174).</title>
        <authorList>
            <person name="Sudarsanam P."/>
            <person name="Ley R."/>
            <person name="Guruge J."/>
            <person name="Turnbaugh P.J."/>
            <person name="Mahowald M."/>
            <person name="Liep D."/>
            <person name="Gordon J."/>
        </authorList>
    </citation>
    <scope>NUCLEOTIDE SEQUENCE [LARGE SCALE GENOMIC DNA]</scope>
    <source>
        <strain evidence="2 3">ATCC 29174</strain>
    </source>
</reference>
<evidence type="ECO:0000256" key="1">
    <source>
        <dbReference type="SAM" id="MobiDB-lite"/>
    </source>
</evidence>
<protein>
    <submittedName>
        <fullName evidence="2">Uncharacterized protein</fullName>
    </submittedName>
</protein>
<name>A5ZN18_9FIRM</name>
<dbReference type="HOGENOM" id="CLU_3380799_0_0_9"/>
<reference evidence="2 3" key="1">
    <citation type="submission" date="2007-03" db="EMBL/GenBank/DDBJ databases">
        <authorList>
            <person name="Fulton L."/>
            <person name="Clifton S."/>
            <person name="Fulton B."/>
            <person name="Xu J."/>
            <person name="Minx P."/>
            <person name="Pepin K.H."/>
            <person name="Johnson M."/>
            <person name="Thiruvilangam P."/>
            <person name="Bhonagiri V."/>
            <person name="Nash W.E."/>
            <person name="Mardis E.R."/>
            <person name="Wilson R.K."/>
        </authorList>
    </citation>
    <scope>NUCLEOTIDE SEQUENCE [LARGE SCALE GENOMIC DNA]</scope>
    <source>
        <strain evidence="2 3">ATCC 29174</strain>
    </source>
</reference>
<dbReference type="Proteomes" id="UP000006002">
    <property type="component" value="Unassembled WGS sequence"/>
</dbReference>
<comment type="caution">
    <text evidence="2">The sequence shown here is derived from an EMBL/GenBank/DDBJ whole genome shotgun (WGS) entry which is preliminary data.</text>
</comment>
<feature type="region of interest" description="Disordered" evidence="1">
    <location>
        <begin position="1"/>
        <end position="33"/>
    </location>
</feature>
<proteinExistence type="predicted"/>
<gene>
    <name evidence="2" type="ORF">RUMOBE_00385</name>
</gene>
<evidence type="ECO:0000313" key="2">
    <source>
        <dbReference type="EMBL" id="EDM89262.1"/>
    </source>
</evidence>
<dbReference type="AlphaFoldDB" id="A5ZN18"/>
<organism evidence="2 3">
    <name type="scientific">Blautia obeum ATCC 29174</name>
    <dbReference type="NCBI Taxonomy" id="411459"/>
    <lineage>
        <taxon>Bacteria</taxon>
        <taxon>Bacillati</taxon>
        <taxon>Bacillota</taxon>
        <taxon>Clostridia</taxon>
        <taxon>Lachnospirales</taxon>
        <taxon>Lachnospiraceae</taxon>
        <taxon>Blautia</taxon>
    </lineage>
</organism>
<dbReference type="EMBL" id="AAVO02000001">
    <property type="protein sequence ID" value="EDM89262.1"/>
    <property type="molecule type" value="Genomic_DNA"/>
</dbReference>